<feature type="region of interest" description="Disordered" evidence="1">
    <location>
        <begin position="289"/>
        <end position="311"/>
    </location>
</feature>
<keyword evidence="2" id="KW-0812">Transmembrane</keyword>
<keyword evidence="2" id="KW-1133">Transmembrane helix</keyword>
<evidence type="ECO:0000313" key="3">
    <source>
        <dbReference type="EMBL" id="GEU88812.1"/>
    </source>
</evidence>
<sequence length="530" mass="59352">MNTQKSLLKDEDGEEVDVHMYRLMIGSLMYLISLIPDIMFAVCTCARYQVNLKVARLYAVKRIFSYLKGQLKLGLWYLKDSPFDLVAYTDSDYARASLDRKFTTGGCQYLRCRLISWQCKKQTVVEYSTTEAEYVAASKKPTESEGFEQIVDFLSAHTLRYALIINPTIYDSCIELFWSTAMAKTINGEAKIHAWVDGKEMIITKSSVRRDLQLADEEGVDCLPNSIIFENLELMGKPKRKNTQVPYPIGSIEHVVDEAVYKELDDRLVRAVTIVSSLEAEQYIGNIDKTPSKVTPNEASSPGTTSGGGLRCQEAIGDTISQTRFENVSKLSNDSLLARARVDSFKDEQSLGEDASKQGRKINDIDADEDITLVNDQNDAKMFDVNNLHGEEAFVVKEVLDKEVSAAGEVNAARIATTVSAVAIITTEEITLAQALMEIKRLKPKAKGIVLQEPSESTITTTTKTISLKQSQDKGKAIMIEEPTKLKKKDQIRLDEESALKLQAELQAEFDEQRLARESSKGTRRQHCFD</sequence>
<reference evidence="3" key="1">
    <citation type="journal article" date="2019" name="Sci. Rep.">
        <title>Draft genome of Tanacetum cinerariifolium, the natural source of mosquito coil.</title>
        <authorList>
            <person name="Yamashiro T."/>
            <person name="Shiraishi A."/>
            <person name="Satake H."/>
            <person name="Nakayama K."/>
        </authorList>
    </citation>
    <scope>NUCLEOTIDE SEQUENCE</scope>
</reference>
<accession>A0A6L2NUW6</accession>
<dbReference type="PANTHER" id="PTHR11439">
    <property type="entry name" value="GAG-POL-RELATED RETROTRANSPOSON"/>
    <property type="match status" value="1"/>
</dbReference>
<dbReference type="CDD" id="cd09272">
    <property type="entry name" value="RNase_HI_RT_Ty1"/>
    <property type="match status" value="1"/>
</dbReference>
<protein>
    <submittedName>
        <fullName evidence="3">Uncharacterized mitochondrial protein AtMg00810-like</fullName>
    </submittedName>
</protein>
<feature type="compositionally biased region" description="Polar residues" evidence="1">
    <location>
        <begin position="292"/>
        <end position="304"/>
    </location>
</feature>
<dbReference type="EMBL" id="BKCJ010009829">
    <property type="protein sequence ID" value="GEU88812.1"/>
    <property type="molecule type" value="Genomic_DNA"/>
</dbReference>
<comment type="caution">
    <text evidence="3">The sequence shown here is derived from an EMBL/GenBank/DDBJ whole genome shotgun (WGS) entry which is preliminary data.</text>
</comment>
<feature type="transmembrane region" description="Helical" evidence="2">
    <location>
        <begin position="21"/>
        <end position="42"/>
    </location>
</feature>
<keyword evidence="2" id="KW-0472">Membrane</keyword>
<gene>
    <name evidence="3" type="ORF">Tci_060790</name>
</gene>
<name>A0A6L2NUW6_TANCI</name>
<dbReference type="AlphaFoldDB" id="A0A6L2NUW6"/>
<evidence type="ECO:0000256" key="2">
    <source>
        <dbReference type="SAM" id="Phobius"/>
    </source>
</evidence>
<evidence type="ECO:0000256" key="1">
    <source>
        <dbReference type="SAM" id="MobiDB-lite"/>
    </source>
</evidence>
<proteinExistence type="predicted"/>
<dbReference type="PANTHER" id="PTHR11439:SF495">
    <property type="entry name" value="REVERSE TRANSCRIPTASE, RNA-DEPENDENT DNA POLYMERASE-RELATED"/>
    <property type="match status" value="1"/>
</dbReference>
<organism evidence="3">
    <name type="scientific">Tanacetum cinerariifolium</name>
    <name type="common">Dalmatian daisy</name>
    <name type="synonym">Chrysanthemum cinerariifolium</name>
    <dbReference type="NCBI Taxonomy" id="118510"/>
    <lineage>
        <taxon>Eukaryota</taxon>
        <taxon>Viridiplantae</taxon>
        <taxon>Streptophyta</taxon>
        <taxon>Embryophyta</taxon>
        <taxon>Tracheophyta</taxon>
        <taxon>Spermatophyta</taxon>
        <taxon>Magnoliopsida</taxon>
        <taxon>eudicotyledons</taxon>
        <taxon>Gunneridae</taxon>
        <taxon>Pentapetalae</taxon>
        <taxon>asterids</taxon>
        <taxon>campanulids</taxon>
        <taxon>Asterales</taxon>
        <taxon>Asteraceae</taxon>
        <taxon>Asteroideae</taxon>
        <taxon>Anthemideae</taxon>
        <taxon>Anthemidinae</taxon>
        <taxon>Tanacetum</taxon>
    </lineage>
</organism>